<name>A0A395NY83_TRIAR</name>
<sequence length="284" mass="31462">MAGSFSPKPSFHLCPDFNIAPPPDGHLQLGNVLRALDLDSVLTPINIDDSIPIPESQFLPHNKPQEKSGFTRSLKELRGLKSSIWAKVFGWDNLGAYFSILRERSNEETLTVEKLLVRYFNPTPEFVKQALEVDSVAFYVRTTKFRKPIYLITGLIWTEGAKLSKTQSKKNNFKGTGTVTVPNSGTANGIGGAYEGELSISSSFDGSTPFILGIRVRKIWWDRNGTRHNENDTIGATLAGPEGNDMDVLSGLRFVDDEVDNVSEQRIVDEGHLGEVDPVTWILP</sequence>
<dbReference type="AlphaFoldDB" id="A0A395NY83"/>
<accession>A0A395NY83</accession>
<evidence type="ECO:0000313" key="2">
    <source>
        <dbReference type="Proteomes" id="UP000266272"/>
    </source>
</evidence>
<dbReference type="OrthoDB" id="4500473at2759"/>
<organism evidence="1 2">
    <name type="scientific">Trichoderma arundinaceum</name>
    <dbReference type="NCBI Taxonomy" id="490622"/>
    <lineage>
        <taxon>Eukaryota</taxon>
        <taxon>Fungi</taxon>
        <taxon>Dikarya</taxon>
        <taxon>Ascomycota</taxon>
        <taxon>Pezizomycotina</taxon>
        <taxon>Sordariomycetes</taxon>
        <taxon>Hypocreomycetidae</taxon>
        <taxon>Hypocreales</taxon>
        <taxon>Hypocreaceae</taxon>
        <taxon>Trichoderma</taxon>
    </lineage>
</organism>
<protein>
    <submittedName>
        <fullName evidence="1">Major facilitator superfamily mfs-1</fullName>
    </submittedName>
</protein>
<reference evidence="1 2" key="1">
    <citation type="journal article" date="2018" name="PLoS Pathog.">
        <title>Evolution of structural diversity of trichothecenes, a family of toxins produced by plant pathogenic and entomopathogenic fungi.</title>
        <authorList>
            <person name="Proctor R.H."/>
            <person name="McCormick S.P."/>
            <person name="Kim H.S."/>
            <person name="Cardoza R.E."/>
            <person name="Stanley A.M."/>
            <person name="Lindo L."/>
            <person name="Kelly A."/>
            <person name="Brown D.W."/>
            <person name="Lee T."/>
            <person name="Vaughan M.M."/>
            <person name="Alexander N.J."/>
            <person name="Busman M."/>
            <person name="Gutierrez S."/>
        </authorList>
    </citation>
    <scope>NUCLEOTIDE SEQUENCE [LARGE SCALE GENOMIC DNA]</scope>
    <source>
        <strain evidence="1 2">IBT 40837</strain>
    </source>
</reference>
<dbReference type="STRING" id="490622.A0A395NY83"/>
<proteinExistence type="predicted"/>
<comment type="caution">
    <text evidence="1">The sequence shown here is derived from an EMBL/GenBank/DDBJ whole genome shotgun (WGS) entry which is preliminary data.</text>
</comment>
<evidence type="ECO:0000313" key="1">
    <source>
        <dbReference type="EMBL" id="RFU81009.1"/>
    </source>
</evidence>
<dbReference type="Proteomes" id="UP000266272">
    <property type="component" value="Unassembled WGS sequence"/>
</dbReference>
<keyword evidence="2" id="KW-1185">Reference proteome</keyword>
<gene>
    <name evidence="1" type="ORF">TARUN_1191</name>
</gene>
<dbReference type="EMBL" id="PXOA01000074">
    <property type="protein sequence ID" value="RFU81009.1"/>
    <property type="molecule type" value="Genomic_DNA"/>
</dbReference>